<comment type="caution">
    <text evidence="1">The sequence shown here is derived from an EMBL/GenBank/DDBJ whole genome shotgun (WGS) entry which is preliminary data.</text>
</comment>
<organism evidence="1 2">
    <name type="scientific">candidate division WOR-1 bacterium RIFOXYC2_FULL_41_25</name>
    <dbReference type="NCBI Taxonomy" id="1802586"/>
    <lineage>
        <taxon>Bacteria</taxon>
        <taxon>Bacillati</taxon>
        <taxon>Saganbacteria</taxon>
    </lineage>
</organism>
<evidence type="ECO:0000313" key="2">
    <source>
        <dbReference type="Proteomes" id="UP000177309"/>
    </source>
</evidence>
<dbReference type="Gene3D" id="3.60.110.10">
    <property type="entry name" value="Carbon-nitrogen hydrolase"/>
    <property type="match status" value="1"/>
</dbReference>
<dbReference type="InterPro" id="IPR036526">
    <property type="entry name" value="C-N_Hydrolase_sf"/>
</dbReference>
<sequence length="259" mass="28251">MPAELIGQITNKNIPVYHLKAKEPKFRLAIVQADFAPGHTREADNTPQKHADIVSALMAATIEGETRPDLILFQELSMLGGVERIGVDRGLTLSALGFRLLHDQAKAQKVAIGFGGFFEMGKQYYNSYVVLPKGMTGPLFSCTKFTPINQWISQGDGYNYLSHFNTLVSQCSDLGYTNLVAFIAGGLNQPYSLLIVPAYTSKDHDLFRLSREPHGLNFQGPIAVINGMNGNSGYDTGNPTTSHIIPPNQEAVLVADVVL</sequence>
<reference evidence="1 2" key="1">
    <citation type="journal article" date="2016" name="Nat. Commun.">
        <title>Thousands of microbial genomes shed light on interconnected biogeochemical processes in an aquifer system.</title>
        <authorList>
            <person name="Anantharaman K."/>
            <person name="Brown C.T."/>
            <person name="Hug L.A."/>
            <person name="Sharon I."/>
            <person name="Castelle C.J."/>
            <person name="Probst A.J."/>
            <person name="Thomas B.C."/>
            <person name="Singh A."/>
            <person name="Wilkins M.J."/>
            <person name="Karaoz U."/>
            <person name="Brodie E.L."/>
            <person name="Williams K.H."/>
            <person name="Hubbard S.S."/>
            <person name="Banfield J.F."/>
        </authorList>
    </citation>
    <scope>NUCLEOTIDE SEQUENCE [LARGE SCALE GENOMIC DNA]</scope>
</reference>
<dbReference type="Proteomes" id="UP000177309">
    <property type="component" value="Unassembled WGS sequence"/>
</dbReference>
<dbReference type="EMBL" id="MEUI01000011">
    <property type="protein sequence ID" value="OGC34987.1"/>
    <property type="molecule type" value="Genomic_DNA"/>
</dbReference>
<gene>
    <name evidence="1" type="ORF">A2462_05270</name>
</gene>
<protein>
    <recommendedName>
        <fullName evidence="3">CN hydrolase domain-containing protein</fullName>
    </recommendedName>
</protein>
<name>A0A1F4TQS5_UNCSA</name>
<evidence type="ECO:0000313" key="1">
    <source>
        <dbReference type="EMBL" id="OGC34987.1"/>
    </source>
</evidence>
<accession>A0A1F4TQS5</accession>
<proteinExistence type="predicted"/>
<dbReference type="AlphaFoldDB" id="A0A1F4TQS5"/>
<dbReference type="SUPFAM" id="SSF56317">
    <property type="entry name" value="Carbon-nitrogen hydrolase"/>
    <property type="match status" value="1"/>
</dbReference>
<evidence type="ECO:0008006" key="3">
    <source>
        <dbReference type="Google" id="ProtNLM"/>
    </source>
</evidence>